<proteinExistence type="inferred from homology"/>
<accession>A0A2G9Y6S2</accession>
<dbReference type="GO" id="GO:0005507">
    <property type="term" value="F:copper ion binding"/>
    <property type="evidence" value="ECO:0007669"/>
    <property type="project" value="TreeGrafter"/>
</dbReference>
<dbReference type="GO" id="GO:0016787">
    <property type="term" value="F:hydrolase activity"/>
    <property type="evidence" value="ECO:0007669"/>
    <property type="project" value="UniProtKB-KW"/>
</dbReference>
<dbReference type="InterPro" id="IPR038371">
    <property type="entry name" value="Cu_polyphenol_OxRdtase_sf"/>
</dbReference>
<evidence type="ECO:0000256" key="7">
    <source>
        <dbReference type="ARBA" id="ARBA00047989"/>
    </source>
</evidence>
<comment type="catalytic activity">
    <reaction evidence="7">
        <text>adenosine + H2O + H(+) = inosine + NH4(+)</text>
        <dbReference type="Rhea" id="RHEA:24408"/>
        <dbReference type="ChEBI" id="CHEBI:15377"/>
        <dbReference type="ChEBI" id="CHEBI:15378"/>
        <dbReference type="ChEBI" id="CHEBI:16335"/>
        <dbReference type="ChEBI" id="CHEBI:17596"/>
        <dbReference type="ChEBI" id="CHEBI:28938"/>
        <dbReference type="EC" id="3.5.4.4"/>
    </reaction>
    <physiologicalReaction direction="left-to-right" evidence="7">
        <dbReference type="Rhea" id="RHEA:24409"/>
    </physiologicalReaction>
</comment>
<comment type="similarity">
    <text evidence="2 10">Belongs to the purine nucleoside phosphorylase YfiH/LACC1 family.</text>
</comment>
<evidence type="ECO:0000256" key="6">
    <source>
        <dbReference type="ARBA" id="ARBA00022833"/>
    </source>
</evidence>
<dbReference type="GO" id="GO:0017061">
    <property type="term" value="F:S-methyl-5-thioadenosine phosphorylase activity"/>
    <property type="evidence" value="ECO:0007669"/>
    <property type="project" value="UniProtKB-EC"/>
</dbReference>
<dbReference type="PANTHER" id="PTHR30616:SF2">
    <property type="entry name" value="PURINE NUCLEOSIDE PHOSPHORYLASE LACC1"/>
    <property type="match status" value="1"/>
</dbReference>
<keyword evidence="4" id="KW-0479">Metal-binding</keyword>
<evidence type="ECO:0000256" key="5">
    <source>
        <dbReference type="ARBA" id="ARBA00022801"/>
    </source>
</evidence>
<sequence length="268" mass="31213">MNFELDLDFGFYHLDLLIMITYDSDLKIFFSSLINDDRYFSGFTTRELNDGRKVENIVSFFRSNNIGYKKIVVPEQIHSVNIELIENSGEDFEKKEDCDGLVTKETGVILTVRTGDCLPIIFTDKQSSIIGISHQGWRGSVKRMAQKIVKKMLEIGAKMQDITVALGPGIGECCYDIDEDRFYEFKEEFDGYSDKIFHFYAGKRHLNLSLLNYLLLIETGIKKENIDYFPFCTSCNKEMFFSFRRDKKENYGEMFSFILKVNIKKLTF</sequence>
<dbReference type="Proteomes" id="UP000231025">
    <property type="component" value="Unassembled WGS sequence"/>
</dbReference>
<name>A0A2G9Y6S2_9BACT</name>
<gene>
    <name evidence="11" type="ORF">COX47_02310</name>
</gene>
<comment type="catalytic activity">
    <reaction evidence="8">
        <text>adenosine + phosphate = alpha-D-ribose 1-phosphate + adenine</text>
        <dbReference type="Rhea" id="RHEA:27642"/>
        <dbReference type="ChEBI" id="CHEBI:16335"/>
        <dbReference type="ChEBI" id="CHEBI:16708"/>
        <dbReference type="ChEBI" id="CHEBI:43474"/>
        <dbReference type="ChEBI" id="CHEBI:57720"/>
        <dbReference type="EC" id="2.4.2.1"/>
    </reaction>
    <physiologicalReaction direction="left-to-right" evidence="8">
        <dbReference type="Rhea" id="RHEA:27643"/>
    </physiologicalReaction>
</comment>
<keyword evidence="3" id="KW-0808">Transferase</keyword>
<evidence type="ECO:0000313" key="12">
    <source>
        <dbReference type="Proteomes" id="UP000231025"/>
    </source>
</evidence>
<dbReference type="CDD" id="cd16833">
    <property type="entry name" value="YfiH"/>
    <property type="match status" value="1"/>
</dbReference>
<dbReference type="EMBL" id="PCRE01000034">
    <property type="protein sequence ID" value="PIP14949.1"/>
    <property type="molecule type" value="Genomic_DNA"/>
</dbReference>
<evidence type="ECO:0000256" key="9">
    <source>
        <dbReference type="ARBA" id="ARBA00049893"/>
    </source>
</evidence>
<organism evidence="11 12">
    <name type="scientific">Candidatus Roizmanbacteria bacterium CG23_combo_of_CG06-09_8_20_14_all_35_49</name>
    <dbReference type="NCBI Taxonomy" id="1974863"/>
    <lineage>
        <taxon>Bacteria</taxon>
        <taxon>Candidatus Roizmaniibacteriota</taxon>
    </lineage>
</organism>
<evidence type="ECO:0000256" key="1">
    <source>
        <dbReference type="ARBA" id="ARBA00000553"/>
    </source>
</evidence>
<evidence type="ECO:0000256" key="10">
    <source>
        <dbReference type="RuleBase" id="RU361274"/>
    </source>
</evidence>
<evidence type="ECO:0000256" key="3">
    <source>
        <dbReference type="ARBA" id="ARBA00022679"/>
    </source>
</evidence>
<comment type="catalytic activity">
    <reaction evidence="9">
        <text>S-methyl-5'-thioadenosine + phosphate = 5-(methylsulfanyl)-alpha-D-ribose 1-phosphate + adenine</text>
        <dbReference type="Rhea" id="RHEA:11852"/>
        <dbReference type="ChEBI" id="CHEBI:16708"/>
        <dbReference type="ChEBI" id="CHEBI:17509"/>
        <dbReference type="ChEBI" id="CHEBI:43474"/>
        <dbReference type="ChEBI" id="CHEBI:58533"/>
        <dbReference type="EC" id="2.4.2.28"/>
    </reaction>
    <physiologicalReaction direction="left-to-right" evidence="9">
        <dbReference type="Rhea" id="RHEA:11853"/>
    </physiologicalReaction>
</comment>
<dbReference type="AlphaFoldDB" id="A0A2G9Y6S2"/>
<dbReference type="Gene3D" id="3.60.140.10">
    <property type="entry name" value="CNF1/YfiH-like putative cysteine hydrolases"/>
    <property type="match status" value="1"/>
</dbReference>
<comment type="caution">
    <text evidence="11">The sequence shown here is derived from an EMBL/GenBank/DDBJ whole genome shotgun (WGS) entry which is preliminary data.</text>
</comment>
<dbReference type="InterPro" id="IPR011324">
    <property type="entry name" value="Cytotoxic_necrot_fac-like_cat"/>
</dbReference>
<dbReference type="Pfam" id="PF02578">
    <property type="entry name" value="Cu-oxidase_4"/>
    <property type="match status" value="1"/>
</dbReference>
<evidence type="ECO:0000256" key="4">
    <source>
        <dbReference type="ARBA" id="ARBA00022723"/>
    </source>
</evidence>
<keyword evidence="6" id="KW-0862">Zinc</keyword>
<reference evidence="11 12" key="1">
    <citation type="submission" date="2017-09" db="EMBL/GenBank/DDBJ databases">
        <title>Depth-based differentiation of microbial function through sediment-hosted aquifers and enrichment of novel symbionts in the deep terrestrial subsurface.</title>
        <authorList>
            <person name="Probst A.J."/>
            <person name="Ladd B."/>
            <person name="Jarett J.K."/>
            <person name="Geller-Mcgrath D.E."/>
            <person name="Sieber C.M."/>
            <person name="Emerson J.B."/>
            <person name="Anantharaman K."/>
            <person name="Thomas B.C."/>
            <person name="Malmstrom R."/>
            <person name="Stieglmeier M."/>
            <person name="Klingl A."/>
            <person name="Woyke T."/>
            <person name="Ryan C.M."/>
            <person name="Banfield J.F."/>
        </authorList>
    </citation>
    <scope>NUCLEOTIDE SEQUENCE [LARGE SCALE GENOMIC DNA]</scope>
    <source>
        <strain evidence="11">CG23_combo_of_CG06-09_8_20_14_all_35_49</strain>
    </source>
</reference>
<dbReference type="NCBIfam" id="TIGR00726">
    <property type="entry name" value="peptidoglycan editing factor PgeF"/>
    <property type="match status" value="1"/>
</dbReference>
<evidence type="ECO:0000256" key="2">
    <source>
        <dbReference type="ARBA" id="ARBA00007353"/>
    </source>
</evidence>
<evidence type="ECO:0000256" key="8">
    <source>
        <dbReference type="ARBA" id="ARBA00048968"/>
    </source>
</evidence>
<evidence type="ECO:0000313" key="11">
    <source>
        <dbReference type="EMBL" id="PIP14949.1"/>
    </source>
</evidence>
<dbReference type="PANTHER" id="PTHR30616">
    <property type="entry name" value="UNCHARACTERIZED PROTEIN YFIH"/>
    <property type="match status" value="1"/>
</dbReference>
<dbReference type="InterPro" id="IPR003730">
    <property type="entry name" value="Cu_polyphenol_OxRdtase"/>
</dbReference>
<keyword evidence="5" id="KW-0378">Hydrolase</keyword>
<comment type="catalytic activity">
    <reaction evidence="1">
        <text>inosine + phosphate = alpha-D-ribose 1-phosphate + hypoxanthine</text>
        <dbReference type="Rhea" id="RHEA:27646"/>
        <dbReference type="ChEBI" id="CHEBI:17368"/>
        <dbReference type="ChEBI" id="CHEBI:17596"/>
        <dbReference type="ChEBI" id="CHEBI:43474"/>
        <dbReference type="ChEBI" id="CHEBI:57720"/>
        <dbReference type="EC" id="2.4.2.1"/>
    </reaction>
    <physiologicalReaction direction="left-to-right" evidence="1">
        <dbReference type="Rhea" id="RHEA:27647"/>
    </physiologicalReaction>
</comment>
<dbReference type="SUPFAM" id="SSF64438">
    <property type="entry name" value="CNF1/YfiH-like putative cysteine hydrolases"/>
    <property type="match status" value="1"/>
</dbReference>
<protein>
    <recommendedName>
        <fullName evidence="10">Purine nucleoside phosphorylase</fullName>
    </recommendedName>
</protein>